<feature type="domain" description="HTH gntR-type" evidence="4">
    <location>
        <begin position="19"/>
        <end position="87"/>
    </location>
</feature>
<protein>
    <submittedName>
        <fullName evidence="5">GntR family transcriptional regulator</fullName>
    </submittedName>
</protein>
<dbReference type="InterPro" id="IPR036390">
    <property type="entry name" value="WH_DNA-bd_sf"/>
</dbReference>
<dbReference type="SUPFAM" id="SSF64288">
    <property type="entry name" value="Chorismate lyase-like"/>
    <property type="match status" value="1"/>
</dbReference>
<dbReference type="EMBL" id="CP101497">
    <property type="protein sequence ID" value="UTT63659.1"/>
    <property type="molecule type" value="Genomic_DNA"/>
</dbReference>
<dbReference type="Pfam" id="PF00392">
    <property type="entry name" value="GntR"/>
    <property type="match status" value="1"/>
</dbReference>
<reference evidence="5" key="1">
    <citation type="submission" date="2022-07" db="EMBL/GenBank/DDBJ databases">
        <title>Taxonomic analysis of Microcella humidisoli nov. sp., isolated from riverside soil.</title>
        <authorList>
            <person name="Molina K.M."/>
            <person name="Kim S.B."/>
        </authorList>
    </citation>
    <scope>NUCLEOTIDE SEQUENCE</scope>
    <source>
        <strain evidence="5">MMS21-STM10</strain>
    </source>
</reference>
<dbReference type="RefSeq" id="WP_255160792.1">
    <property type="nucleotide sequence ID" value="NZ_CP101497.1"/>
</dbReference>
<organism evidence="5 6">
    <name type="scientific">Microcella humidisoli</name>
    <dbReference type="NCBI Taxonomy" id="2963406"/>
    <lineage>
        <taxon>Bacteria</taxon>
        <taxon>Bacillati</taxon>
        <taxon>Actinomycetota</taxon>
        <taxon>Actinomycetes</taxon>
        <taxon>Micrococcales</taxon>
        <taxon>Microbacteriaceae</taxon>
        <taxon>Microcella</taxon>
    </lineage>
</organism>
<dbReference type="InterPro" id="IPR000524">
    <property type="entry name" value="Tscrpt_reg_HTH_GntR"/>
</dbReference>
<accession>A0ABY5FZC5</accession>
<proteinExistence type="predicted"/>
<keyword evidence="3" id="KW-0804">Transcription</keyword>
<dbReference type="Pfam" id="PF07702">
    <property type="entry name" value="UTRA"/>
    <property type="match status" value="1"/>
</dbReference>
<keyword evidence="2" id="KW-0238">DNA-binding</keyword>
<keyword evidence="1" id="KW-0805">Transcription regulation</keyword>
<dbReference type="PANTHER" id="PTHR44846:SF1">
    <property type="entry name" value="MANNOSYL-D-GLYCERATE TRANSPORT_METABOLISM SYSTEM REPRESSOR MNGR-RELATED"/>
    <property type="match status" value="1"/>
</dbReference>
<evidence type="ECO:0000256" key="2">
    <source>
        <dbReference type="ARBA" id="ARBA00023125"/>
    </source>
</evidence>
<evidence type="ECO:0000259" key="4">
    <source>
        <dbReference type="PROSITE" id="PS50949"/>
    </source>
</evidence>
<dbReference type="InterPro" id="IPR036388">
    <property type="entry name" value="WH-like_DNA-bd_sf"/>
</dbReference>
<keyword evidence="6" id="KW-1185">Reference proteome</keyword>
<evidence type="ECO:0000313" key="6">
    <source>
        <dbReference type="Proteomes" id="UP001060039"/>
    </source>
</evidence>
<evidence type="ECO:0000313" key="5">
    <source>
        <dbReference type="EMBL" id="UTT63659.1"/>
    </source>
</evidence>
<gene>
    <name evidence="5" type="ORF">NNL39_06065</name>
</gene>
<name>A0ABY5FZC5_9MICO</name>
<dbReference type="Gene3D" id="3.40.1410.10">
    <property type="entry name" value="Chorismate lyase-like"/>
    <property type="match status" value="1"/>
</dbReference>
<evidence type="ECO:0000256" key="3">
    <source>
        <dbReference type="ARBA" id="ARBA00023163"/>
    </source>
</evidence>
<evidence type="ECO:0000256" key="1">
    <source>
        <dbReference type="ARBA" id="ARBA00023015"/>
    </source>
</evidence>
<dbReference type="CDD" id="cd07377">
    <property type="entry name" value="WHTH_GntR"/>
    <property type="match status" value="1"/>
</dbReference>
<dbReference type="SUPFAM" id="SSF46785">
    <property type="entry name" value="Winged helix' DNA-binding domain"/>
    <property type="match status" value="1"/>
</dbReference>
<dbReference type="InterPro" id="IPR050679">
    <property type="entry name" value="Bact_HTH_transcr_reg"/>
</dbReference>
<dbReference type="PRINTS" id="PR00035">
    <property type="entry name" value="HTHGNTR"/>
</dbReference>
<dbReference type="InterPro" id="IPR011663">
    <property type="entry name" value="UTRA"/>
</dbReference>
<dbReference type="SMART" id="SM00345">
    <property type="entry name" value="HTH_GNTR"/>
    <property type="match status" value="1"/>
</dbReference>
<sequence length="264" mass="27392">MATTPEGFLAQPILTSPGQPLRVAVYSRLSQGIRSGVLEAGSILPRETELAVMLGVSRTVVREALMLLEEDGHIVTRRGIGRFIADTLPAPGLERLQSIESLLGSTGVDVSVIAFNSQQPTDFVTDHVAIDPGSLSWFRESVLVRDGRPLALVQEYTPDEPQLRALSPALASAFATVQPAGPTMLSTLLAGLGSELAPGLCVITTSVAGPTRAGHLSIKASDPVLLVTQTALVGGTPVIVVKSAFTAEAGHLSVAQSGTSRSAG</sequence>
<dbReference type="PANTHER" id="PTHR44846">
    <property type="entry name" value="MANNOSYL-D-GLYCERATE TRANSPORT/METABOLISM SYSTEM REPRESSOR MNGR-RELATED"/>
    <property type="match status" value="1"/>
</dbReference>
<dbReference type="Gene3D" id="1.10.10.10">
    <property type="entry name" value="Winged helix-like DNA-binding domain superfamily/Winged helix DNA-binding domain"/>
    <property type="match status" value="1"/>
</dbReference>
<dbReference type="PROSITE" id="PS50949">
    <property type="entry name" value="HTH_GNTR"/>
    <property type="match status" value="1"/>
</dbReference>
<dbReference type="InterPro" id="IPR028978">
    <property type="entry name" value="Chorismate_lyase_/UTRA_dom_sf"/>
</dbReference>
<dbReference type="Proteomes" id="UP001060039">
    <property type="component" value="Chromosome"/>
</dbReference>